<dbReference type="EMBL" id="CP003597">
    <property type="protein sequence ID" value="AFY89191.1"/>
    <property type="molecule type" value="Genomic_DNA"/>
</dbReference>
<dbReference type="AlphaFoldDB" id="K9U430"/>
<dbReference type="STRING" id="251229.Chro_3758"/>
<dbReference type="HOGENOM" id="CLU_1683447_0_0_3"/>
<keyword evidence="2" id="KW-1185">Reference proteome</keyword>
<dbReference type="RefSeq" id="WP_015155735.1">
    <property type="nucleotide sequence ID" value="NC_019695.1"/>
</dbReference>
<protein>
    <submittedName>
        <fullName evidence="1">Uncharacterized protein</fullName>
    </submittedName>
</protein>
<sequence length="156" mass="18066">MPVSRNEKWVQIAELDENDQIHFTPSYLELMSELGWEAKAFAGHLLGLWYDPFEHMLDYSSGEALFSADQPGHFECNELDKAQEVVEYWAKTWTENSNGYEPAHKAGIGLELGIDWYRDVLRAKLVSICLPERLLIAYRSAFKEKMHQIEQITIES</sequence>
<dbReference type="Proteomes" id="UP000010384">
    <property type="component" value="Chromosome"/>
</dbReference>
<organism evidence="1 2">
    <name type="scientific">Chroococcidiopsis thermalis (strain PCC 7203)</name>
    <dbReference type="NCBI Taxonomy" id="251229"/>
    <lineage>
        <taxon>Bacteria</taxon>
        <taxon>Bacillati</taxon>
        <taxon>Cyanobacteriota</taxon>
        <taxon>Cyanophyceae</taxon>
        <taxon>Chroococcidiopsidales</taxon>
        <taxon>Chroococcidiopsidaceae</taxon>
        <taxon>Chroococcidiopsis</taxon>
    </lineage>
</organism>
<evidence type="ECO:0000313" key="2">
    <source>
        <dbReference type="Proteomes" id="UP000010384"/>
    </source>
</evidence>
<accession>K9U430</accession>
<reference evidence="1 2" key="1">
    <citation type="submission" date="2012-06" db="EMBL/GenBank/DDBJ databases">
        <title>Finished chromosome of genome of Chroococcidiopsis thermalis PCC 7203.</title>
        <authorList>
            <consortium name="US DOE Joint Genome Institute"/>
            <person name="Gugger M."/>
            <person name="Coursin T."/>
            <person name="Rippka R."/>
            <person name="Tandeau De Marsac N."/>
            <person name="Huntemann M."/>
            <person name="Wei C.-L."/>
            <person name="Han J."/>
            <person name="Detter J.C."/>
            <person name="Han C."/>
            <person name="Tapia R."/>
            <person name="Davenport K."/>
            <person name="Daligault H."/>
            <person name="Erkkila T."/>
            <person name="Gu W."/>
            <person name="Munk A.C.C."/>
            <person name="Teshima H."/>
            <person name="Xu Y."/>
            <person name="Chain P."/>
            <person name="Chen A."/>
            <person name="Krypides N."/>
            <person name="Mavromatis K."/>
            <person name="Markowitz V."/>
            <person name="Szeto E."/>
            <person name="Ivanova N."/>
            <person name="Mikhailova N."/>
            <person name="Ovchinnikova G."/>
            <person name="Pagani I."/>
            <person name="Pati A."/>
            <person name="Goodwin L."/>
            <person name="Peters L."/>
            <person name="Pitluck S."/>
            <person name="Woyke T."/>
            <person name="Kerfeld C."/>
        </authorList>
    </citation>
    <scope>NUCLEOTIDE SEQUENCE [LARGE SCALE GENOMIC DNA]</scope>
    <source>
        <strain evidence="1 2">PCC 7203</strain>
    </source>
</reference>
<dbReference type="KEGG" id="cthe:Chro_3758"/>
<proteinExistence type="predicted"/>
<dbReference type="InParanoid" id="K9U430"/>
<name>K9U430_CHRTP</name>
<gene>
    <name evidence="1" type="ORF">Chro_3758</name>
</gene>
<evidence type="ECO:0000313" key="1">
    <source>
        <dbReference type="EMBL" id="AFY89191.1"/>
    </source>
</evidence>